<proteinExistence type="predicted"/>
<organism evidence="5 6">
    <name type="scientific">Drosophila gunungcola</name>
    <name type="common">fruit fly</name>
    <dbReference type="NCBI Taxonomy" id="103775"/>
    <lineage>
        <taxon>Eukaryota</taxon>
        <taxon>Metazoa</taxon>
        <taxon>Ecdysozoa</taxon>
        <taxon>Arthropoda</taxon>
        <taxon>Hexapoda</taxon>
        <taxon>Insecta</taxon>
        <taxon>Pterygota</taxon>
        <taxon>Neoptera</taxon>
        <taxon>Endopterygota</taxon>
        <taxon>Diptera</taxon>
        <taxon>Brachycera</taxon>
        <taxon>Muscomorpha</taxon>
        <taxon>Ephydroidea</taxon>
        <taxon>Drosophilidae</taxon>
        <taxon>Drosophila</taxon>
        <taxon>Sophophora</taxon>
    </lineage>
</organism>
<dbReference type="InterPro" id="IPR029277">
    <property type="entry name" value="SVWC_dom"/>
</dbReference>
<keyword evidence="6" id="KW-1185">Reference proteome</keyword>
<evidence type="ECO:0000256" key="1">
    <source>
        <dbReference type="ARBA" id="ARBA00004613"/>
    </source>
</evidence>
<keyword evidence="2" id="KW-0964">Secreted</keyword>
<comment type="subcellular location">
    <subcellularLocation>
        <location evidence="1">Secreted</location>
    </subcellularLocation>
</comment>
<dbReference type="GO" id="GO:0005576">
    <property type="term" value="C:extracellular region"/>
    <property type="evidence" value="ECO:0007669"/>
    <property type="project" value="UniProtKB-SubCell"/>
</dbReference>
<dbReference type="SMART" id="SM01318">
    <property type="entry name" value="SVWC"/>
    <property type="match status" value="1"/>
</dbReference>
<reference evidence="5" key="1">
    <citation type="journal article" date="2023" name="Genome Biol. Evol.">
        <title>Long-read-based Genome Assembly of Drosophila gunungcola Reveals Fewer Chemosensory Genes in Flower-breeding Species.</title>
        <authorList>
            <person name="Negi A."/>
            <person name="Liao B.Y."/>
            <person name="Yeh S.D."/>
        </authorList>
    </citation>
    <scope>NUCLEOTIDE SEQUENCE</scope>
    <source>
        <strain evidence="5">Sukarami</strain>
    </source>
</reference>
<evidence type="ECO:0000313" key="6">
    <source>
        <dbReference type="Proteomes" id="UP001059596"/>
    </source>
</evidence>
<evidence type="ECO:0000256" key="3">
    <source>
        <dbReference type="SAM" id="SignalP"/>
    </source>
</evidence>
<dbReference type="OrthoDB" id="7769664at2759"/>
<dbReference type="InterPro" id="IPR053308">
    <property type="entry name" value="Vago-like"/>
</dbReference>
<gene>
    <name evidence="5" type="ORF">M5D96_013913</name>
</gene>
<dbReference type="Pfam" id="PF15430">
    <property type="entry name" value="SVWC"/>
    <property type="match status" value="1"/>
</dbReference>
<dbReference type="PANTHER" id="PTHR39957">
    <property type="entry name" value="AT09846P1-RELATED"/>
    <property type="match status" value="1"/>
</dbReference>
<dbReference type="AlphaFoldDB" id="A0A9P9YAC1"/>
<evidence type="ECO:0000259" key="4">
    <source>
        <dbReference type="SMART" id="SM01318"/>
    </source>
</evidence>
<sequence length="167" mass="18838">MYRKSSEMDSLHNIIYIVLLTSLIIGGSQAAMPYRPYVYNQQFCMDTLTGQQLYIGEVFTRQGQCVRVQCLESLQLWEDSCQVPNLTEGDCRPVAPPGSNTEYPRCCPLYECKSYESYAGGTMEKTNTYDHYGTQRNSHLTEVIVIGQGSTRPSVQIPAAPVKKYQV</sequence>
<protein>
    <recommendedName>
        <fullName evidence="4">Single domain-containing protein</fullName>
    </recommendedName>
</protein>
<feature type="chain" id="PRO_5040318889" description="Single domain-containing protein" evidence="3">
    <location>
        <begin position="31"/>
        <end position="167"/>
    </location>
</feature>
<feature type="domain" description="Single" evidence="4">
    <location>
        <begin position="44"/>
        <end position="112"/>
    </location>
</feature>
<dbReference type="PANTHER" id="PTHR39957:SF1">
    <property type="entry name" value="AT09846P1-RELATED"/>
    <property type="match status" value="1"/>
</dbReference>
<evidence type="ECO:0000313" key="5">
    <source>
        <dbReference type="EMBL" id="KAI8033309.1"/>
    </source>
</evidence>
<feature type="signal peptide" evidence="3">
    <location>
        <begin position="1"/>
        <end position="30"/>
    </location>
</feature>
<keyword evidence="3" id="KW-0732">Signal</keyword>
<dbReference type="Proteomes" id="UP001059596">
    <property type="component" value="Unassembled WGS sequence"/>
</dbReference>
<dbReference type="EMBL" id="JAMKOV010000149">
    <property type="protein sequence ID" value="KAI8033309.1"/>
    <property type="molecule type" value="Genomic_DNA"/>
</dbReference>
<name>A0A9P9YAC1_9MUSC</name>
<evidence type="ECO:0000256" key="2">
    <source>
        <dbReference type="ARBA" id="ARBA00022525"/>
    </source>
</evidence>
<comment type="caution">
    <text evidence="5">The sequence shown here is derived from an EMBL/GenBank/DDBJ whole genome shotgun (WGS) entry which is preliminary data.</text>
</comment>
<accession>A0A9P9YAC1</accession>